<dbReference type="PANTHER" id="PTHR11552">
    <property type="entry name" value="GLUCOSE-METHANOL-CHOLINE GMC OXIDOREDUCTASE"/>
    <property type="match status" value="1"/>
</dbReference>
<dbReference type="SUPFAM" id="SSF54373">
    <property type="entry name" value="FAD-linked reductases, C-terminal domain"/>
    <property type="match status" value="1"/>
</dbReference>
<evidence type="ECO:0000313" key="6">
    <source>
        <dbReference type="EMBL" id="PNF14837.1"/>
    </source>
</evidence>
<dbReference type="PANTHER" id="PTHR11552:SF154">
    <property type="entry name" value="FI04917P"/>
    <property type="match status" value="1"/>
</dbReference>
<feature type="binding site" evidence="2">
    <location>
        <position position="261"/>
    </location>
    <ligand>
        <name>FAD</name>
        <dbReference type="ChEBI" id="CHEBI:57692"/>
    </ligand>
</feature>
<dbReference type="EMBL" id="NEVH01026088">
    <property type="protein sequence ID" value="PNF14837.1"/>
    <property type="molecule type" value="Genomic_DNA"/>
</dbReference>
<accession>A0A2J7PES5</accession>
<protein>
    <submittedName>
        <fullName evidence="6">Glucose dehydrogenase [FAD, quinone]</fullName>
    </submittedName>
</protein>
<feature type="domain" description="Glucose-methanol-choline oxidoreductase N-terminal" evidence="5">
    <location>
        <begin position="301"/>
        <end position="315"/>
    </location>
</feature>
<evidence type="ECO:0000313" key="7">
    <source>
        <dbReference type="Proteomes" id="UP000235965"/>
    </source>
</evidence>
<dbReference type="Proteomes" id="UP000235965">
    <property type="component" value="Unassembled WGS sequence"/>
</dbReference>
<keyword evidence="3" id="KW-0285">Flavoprotein</keyword>
<dbReference type="SUPFAM" id="SSF51905">
    <property type="entry name" value="FAD/NAD(P)-binding domain"/>
    <property type="match status" value="1"/>
</dbReference>
<comment type="cofactor">
    <cofactor evidence="2">
        <name>FAD</name>
        <dbReference type="ChEBI" id="CHEBI:57692"/>
    </cofactor>
</comment>
<comment type="similarity">
    <text evidence="1 3">Belongs to the GMC oxidoreductase family.</text>
</comment>
<dbReference type="AlphaFoldDB" id="A0A2J7PES5"/>
<dbReference type="Gene3D" id="3.50.50.60">
    <property type="entry name" value="FAD/NAD(P)-binding domain"/>
    <property type="match status" value="1"/>
</dbReference>
<dbReference type="PIRSF" id="PIRSF000137">
    <property type="entry name" value="Alcohol_oxidase"/>
    <property type="match status" value="1"/>
</dbReference>
<dbReference type="Gene3D" id="3.30.560.10">
    <property type="entry name" value="Glucose Oxidase, domain 3"/>
    <property type="match status" value="1"/>
</dbReference>
<proteinExistence type="inferred from homology"/>
<feature type="binding site" evidence="2">
    <location>
        <position position="122"/>
    </location>
    <ligand>
        <name>FAD</name>
        <dbReference type="ChEBI" id="CHEBI:57692"/>
    </ligand>
</feature>
<evidence type="ECO:0000256" key="1">
    <source>
        <dbReference type="ARBA" id="ARBA00010790"/>
    </source>
</evidence>
<evidence type="ECO:0000259" key="4">
    <source>
        <dbReference type="PROSITE" id="PS00623"/>
    </source>
</evidence>
<dbReference type="InterPro" id="IPR036188">
    <property type="entry name" value="FAD/NAD-bd_sf"/>
</dbReference>
<gene>
    <name evidence="6" type="primary">Gld_22</name>
    <name evidence="6" type="ORF">B7P43_G05374</name>
</gene>
<dbReference type="InterPro" id="IPR012132">
    <property type="entry name" value="GMC_OxRdtase"/>
</dbReference>
<dbReference type="InParanoid" id="A0A2J7PES5"/>
<evidence type="ECO:0000256" key="3">
    <source>
        <dbReference type="RuleBase" id="RU003968"/>
    </source>
</evidence>
<evidence type="ECO:0000256" key="2">
    <source>
        <dbReference type="PIRSR" id="PIRSR000137-2"/>
    </source>
</evidence>
<sequence>MVSVACPATVLLCYLAWHLPKLIDQQQEIGSLFPPFRIFDGERYDFIIVGGGSAGCVVASRLSEISDWKVLLLEAGGEEPPQVDVPAYTPFSWETSVDWQFQTEPHEGYCGGKSCTWNAGKVLGGGSVLNGMIYNRGNARSYDAWKKLGNDGWGFEDVLPYFKKSENNGDPPIAANSRYHAVGGLLNVQRLPYQDKNAQLIVEAFRELGYTSVDINGGTQTGVTLLQFTQKDGSRMSTNRAFIEPFRDGRKNLKVVTNVRVTKVLIDPNKKTAYGVEYAWEKHRHIRGKVYANKEVIVSSGALKSPQVLMLSGIGPRSILSAAGIDVIEDLQVGQNLQDHVSMPGIVFKLGEKQQTLSSNQKVLRDILEYARHHKGPLSGTGSLEASGYIKSRYADQAIDYPDIEYTLLPQVVINTSLGEIRFTTPFPEYNRIMFKPTVMLAKSIGYVTVQNKDPFLQPIIVPNCFANIKDLNAFIDGCNFVAKNLSNTKVFKDVGVSLDTTPLPNCCHVEFGTNDYWACLARKYTYTGFHYSGTCKMGPDSDLAAVLDAQLRVRGVQHLRVIDASIIPTLGNSNTNAPVIMIAEKASDMIKEAWK</sequence>
<dbReference type="GO" id="GO:0016614">
    <property type="term" value="F:oxidoreductase activity, acting on CH-OH group of donors"/>
    <property type="evidence" value="ECO:0007669"/>
    <property type="project" value="InterPro"/>
</dbReference>
<dbReference type="InterPro" id="IPR000172">
    <property type="entry name" value="GMC_OxRdtase_N"/>
</dbReference>
<reference evidence="6 7" key="1">
    <citation type="submission" date="2017-12" db="EMBL/GenBank/DDBJ databases">
        <title>Hemimetabolous genomes reveal molecular basis of termite eusociality.</title>
        <authorList>
            <person name="Harrison M.C."/>
            <person name="Jongepier E."/>
            <person name="Robertson H.M."/>
            <person name="Arning N."/>
            <person name="Bitard-Feildel T."/>
            <person name="Chao H."/>
            <person name="Childers C.P."/>
            <person name="Dinh H."/>
            <person name="Doddapaneni H."/>
            <person name="Dugan S."/>
            <person name="Gowin J."/>
            <person name="Greiner C."/>
            <person name="Han Y."/>
            <person name="Hu H."/>
            <person name="Hughes D.S.T."/>
            <person name="Huylmans A.-K."/>
            <person name="Kemena C."/>
            <person name="Kremer L.P.M."/>
            <person name="Lee S.L."/>
            <person name="Lopez-Ezquerra A."/>
            <person name="Mallet L."/>
            <person name="Monroy-Kuhn J.M."/>
            <person name="Moser A."/>
            <person name="Murali S.C."/>
            <person name="Muzny D.M."/>
            <person name="Otani S."/>
            <person name="Piulachs M.-D."/>
            <person name="Poelchau M."/>
            <person name="Qu J."/>
            <person name="Schaub F."/>
            <person name="Wada-Katsumata A."/>
            <person name="Worley K.C."/>
            <person name="Xie Q."/>
            <person name="Ylla G."/>
            <person name="Poulsen M."/>
            <person name="Gibbs R.A."/>
            <person name="Schal C."/>
            <person name="Richards S."/>
            <person name="Belles X."/>
            <person name="Korb J."/>
            <person name="Bornberg-Bauer E."/>
        </authorList>
    </citation>
    <scope>NUCLEOTIDE SEQUENCE [LARGE SCALE GENOMIC DNA]</scope>
    <source>
        <tissue evidence="6">Whole body</tissue>
    </source>
</reference>
<dbReference type="PROSITE" id="PS00623">
    <property type="entry name" value="GMC_OXRED_1"/>
    <property type="match status" value="1"/>
</dbReference>
<dbReference type="STRING" id="105785.A0A2J7PES5"/>
<keyword evidence="2 3" id="KW-0274">FAD</keyword>
<feature type="domain" description="Glucose-methanol-choline oxidoreductase N-terminal" evidence="4">
    <location>
        <begin position="120"/>
        <end position="143"/>
    </location>
</feature>
<evidence type="ECO:0000259" key="5">
    <source>
        <dbReference type="PROSITE" id="PS00624"/>
    </source>
</evidence>
<dbReference type="GO" id="GO:0050660">
    <property type="term" value="F:flavin adenine dinucleotide binding"/>
    <property type="evidence" value="ECO:0007669"/>
    <property type="project" value="InterPro"/>
</dbReference>
<dbReference type="Pfam" id="PF05199">
    <property type="entry name" value="GMC_oxred_C"/>
    <property type="match status" value="1"/>
</dbReference>
<comment type="caution">
    <text evidence="6">The sequence shown here is derived from an EMBL/GenBank/DDBJ whole genome shotgun (WGS) entry which is preliminary data.</text>
</comment>
<name>A0A2J7PES5_9NEOP</name>
<dbReference type="Pfam" id="PF00732">
    <property type="entry name" value="GMC_oxred_N"/>
    <property type="match status" value="1"/>
</dbReference>
<organism evidence="6 7">
    <name type="scientific">Cryptotermes secundus</name>
    <dbReference type="NCBI Taxonomy" id="105785"/>
    <lineage>
        <taxon>Eukaryota</taxon>
        <taxon>Metazoa</taxon>
        <taxon>Ecdysozoa</taxon>
        <taxon>Arthropoda</taxon>
        <taxon>Hexapoda</taxon>
        <taxon>Insecta</taxon>
        <taxon>Pterygota</taxon>
        <taxon>Neoptera</taxon>
        <taxon>Polyneoptera</taxon>
        <taxon>Dictyoptera</taxon>
        <taxon>Blattodea</taxon>
        <taxon>Blattoidea</taxon>
        <taxon>Termitoidae</taxon>
        <taxon>Kalotermitidae</taxon>
        <taxon>Cryptotermitinae</taxon>
        <taxon>Cryptotermes</taxon>
    </lineage>
</organism>
<dbReference type="PROSITE" id="PS00624">
    <property type="entry name" value="GMC_OXRED_2"/>
    <property type="match status" value="1"/>
</dbReference>
<dbReference type="OrthoDB" id="269227at2759"/>
<keyword evidence="7" id="KW-1185">Reference proteome</keyword>
<dbReference type="InterPro" id="IPR007867">
    <property type="entry name" value="GMC_OxRtase_C"/>
</dbReference>